<dbReference type="Pfam" id="PF00563">
    <property type="entry name" value="EAL"/>
    <property type="match status" value="1"/>
</dbReference>
<dbReference type="KEGG" id="mpq:ABA45_04395"/>
<keyword evidence="2" id="KW-0547">Nucleotide-binding</keyword>
<dbReference type="NCBIfam" id="TIGR00254">
    <property type="entry name" value="GGDEF"/>
    <property type="match status" value="1"/>
</dbReference>
<feature type="domain" description="GGDEF" evidence="9">
    <location>
        <begin position="309"/>
        <end position="442"/>
    </location>
</feature>
<dbReference type="RefSeq" id="WP_048384470.1">
    <property type="nucleotide sequence ID" value="NZ_CP011494.1"/>
</dbReference>
<dbReference type="PANTHER" id="PTHR44757">
    <property type="entry name" value="DIGUANYLATE CYCLASE DGCP"/>
    <property type="match status" value="1"/>
</dbReference>
<dbReference type="InterPro" id="IPR001633">
    <property type="entry name" value="EAL_dom"/>
</dbReference>
<dbReference type="PATRIC" id="fig|330734.3.peg.937"/>
<comment type="function">
    <text evidence="5">Putative oxygen sensor; modulates the activity of FixJ, a transcriptional activator of nitrogen fixation fixK gene. FixL probably acts as a kinase that phosphorylates FixJ.</text>
</comment>
<dbReference type="SMART" id="SM00052">
    <property type="entry name" value="EAL"/>
    <property type="match status" value="1"/>
</dbReference>
<dbReference type="STRING" id="330734.ABA45_04395"/>
<dbReference type="EMBL" id="CP011494">
    <property type="protein sequence ID" value="AKO51753.1"/>
    <property type="molecule type" value="Genomic_DNA"/>
</dbReference>
<dbReference type="InterPro" id="IPR013767">
    <property type="entry name" value="PAS_fold"/>
</dbReference>
<dbReference type="SUPFAM" id="SSF55073">
    <property type="entry name" value="Nucleotide cyclase"/>
    <property type="match status" value="1"/>
</dbReference>
<dbReference type="NCBIfam" id="TIGR00229">
    <property type="entry name" value="sensory_box"/>
    <property type="match status" value="2"/>
</dbReference>
<dbReference type="PROSITE" id="PS50883">
    <property type="entry name" value="EAL"/>
    <property type="match status" value="1"/>
</dbReference>
<evidence type="ECO:0000313" key="10">
    <source>
        <dbReference type="EMBL" id="AKO51753.1"/>
    </source>
</evidence>
<dbReference type="AlphaFoldDB" id="A0A0H4I1R2"/>
<accession>A0A0H4I1R2</accession>
<reference evidence="10 11" key="1">
    <citation type="submission" date="2015-05" db="EMBL/GenBank/DDBJ databases">
        <title>Complete genome of Marinobacter psychrophilus strain 20041T isolated from sea-ice of the Canadian Basin.</title>
        <authorList>
            <person name="Song L."/>
            <person name="Ren L."/>
            <person name="Yu Y."/>
            <person name="Wang X."/>
        </authorList>
    </citation>
    <scope>NUCLEOTIDE SEQUENCE [LARGE SCALE GENOMIC DNA]</scope>
    <source>
        <strain evidence="10 11">20041</strain>
    </source>
</reference>
<dbReference type="InterPro" id="IPR035919">
    <property type="entry name" value="EAL_sf"/>
</dbReference>
<dbReference type="InterPro" id="IPR000160">
    <property type="entry name" value="GGDEF_dom"/>
</dbReference>
<dbReference type="SMART" id="SM00091">
    <property type="entry name" value="PAS"/>
    <property type="match status" value="2"/>
</dbReference>
<dbReference type="Pfam" id="PF00990">
    <property type="entry name" value="GGDEF"/>
    <property type="match status" value="1"/>
</dbReference>
<sequence length="703" mass="78134">MPKDTLPGSGAVEDLDIEQLRTAFGLQNAILEAAVDAIIAINDKGLISSFNNGAEKLFGYPAREVIGRNVSGLMPDQFAAHHDGYMQNYHHSGHAKIIGIGRDVEGLRSNGNTFPMHLSVGRADTPTGRIYVGICHDLTDYKNALLKLHTAEQRYREIVESQTELIIRLDSNLCLTFTNPAMCHFYKCEQTNQLLGTSFLELLHSDDRVLLKRQLINQNGTPLEDVETLCIRMMPPSGDTRWVEWRIRQLQGGKIPGPGEFQGFGVDITEKIRAKDQMAYAATHDPITGLLNREGFSDQLSERLNVGGRQLGVVLLNLDCFDIINETLSHTSGDLVLKRASERISTSLARKDLCGRLNADEFIVMLDGTNHADDLKSMTHRLQNRLSEPFAVEQRVFNLTACAGISVCPENGTTSESLMRRAESALREARSRGRNELELFSEELEQRTKSAADLELGIRLALDNDLFRLAYQPKYNLSDNSLQSFEVLIRWFHPKWGPVSPSRFIPFAEANGLIVQIGRLVLEEACRQWREWTDFGLKIPTMAINISPLQLASLGFKDVLLNTLKTFSVPASAIELEITEGAALSHTKEQMELILALHDEGFSLAIDDFGTGYSSLSQLSSLPASTLKIDRAFVSKITDSSSESVIEAIITLGHSLGMKIVAEGVETELQRDFLKNKGCDIAQGFWYSRPLSAEKMRSALLPD</sequence>
<dbReference type="SMART" id="SM00267">
    <property type="entry name" value="GGDEF"/>
    <property type="match status" value="1"/>
</dbReference>
<dbReference type="InterPro" id="IPR052155">
    <property type="entry name" value="Biofilm_reg_signaling"/>
</dbReference>
<dbReference type="PROSITE" id="PS50887">
    <property type="entry name" value="GGDEF"/>
    <property type="match status" value="1"/>
</dbReference>
<evidence type="ECO:0000259" key="8">
    <source>
        <dbReference type="PROSITE" id="PS50883"/>
    </source>
</evidence>
<evidence type="ECO:0000259" key="7">
    <source>
        <dbReference type="PROSITE" id="PS50112"/>
    </source>
</evidence>
<dbReference type="PANTHER" id="PTHR44757:SF2">
    <property type="entry name" value="BIOFILM ARCHITECTURE MAINTENANCE PROTEIN MBAA"/>
    <property type="match status" value="1"/>
</dbReference>
<feature type="domain" description="PAS" evidence="7">
    <location>
        <begin position="30"/>
        <end position="76"/>
    </location>
</feature>
<dbReference type="FunFam" id="3.30.450.20:FF:000060">
    <property type="entry name" value="Sensor protein FixL"/>
    <property type="match status" value="1"/>
</dbReference>
<dbReference type="InterPro" id="IPR029787">
    <property type="entry name" value="Nucleotide_cyclase"/>
</dbReference>
<dbReference type="Gene3D" id="3.20.20.450">
    <property type="entry name" value="EAL domain"/>
    <property type="match status" value="1"/>
</dbReference>
<dbReference type="GO" id="GO:0016301">
    <property type="term" value="F:kinase activity"/>
    <property type="evidence" value="ECO:0007669"/>
    <property type="project" value="UniProtKB-KW"/>
</dbReference>
<gene>
    <name evidence="10" type="ORF">ABA45_04395</name>
</gene>
<dbReference type="CDD" id="cd01948">
    <property type="entry name" value="EAL"/>
    <property type="match status" value="1"/>
</dbReference>
<evidence type="ECO:0000256" key="3">
    <source>
        <dbReference type="ARBA" id="ARBA00022777"/>
    </source>
</evidence>
<protein>
    <recommendedName>
        <fullName evidence="6">Sensor protein FixL</fullName>
    </recommendedName>
</protein>
<dbReference type="CDD" id="cd01949">
    <property type="entry name" value="GGDEF"/>
    <property type="match status" value="1"/>
</dbReference>
<dbReference type="SUPFAM" id="SSF55785">
    <property type="entry name" value="PYP-like sensor domain (PAS domain)"/>
    <property type="match status" value="2"/>
</dbReference>
<dbReference type="InterPro" id="IPR000014">
    <property type="entry name" value="PAS"/>
</dbReference>
<dbReference type="InterPro" id="IPR035965">
    <property type="entry name" value="PAS-like_dom_sf"/>
</dbReference>
<dbReference type="GO" id="GO:0005524">
    <property type="term" value="F:ATP binding"/>
    <property type="evidence" value="ECO:0007669"/>
    <property type="project" value="UniProtKB-KW"/>
</dbReference>
<keyword evidence="4" id="KW-0067">ATP-binding</keyword>
<dbReference type="Gene3D" id="3.30.450.20">
    <property type="entry name" value="PAS domain"/>
    <property type="match status" value="2"/>
</dbReference>
<feature type="domain" description="EAL" evidence="8">
    <location>
        <begin position="451"/>
        <end position="703"/>
    </location>
</feature>
<dbReference type="Proteomes" id="UP000036406">
    <property type="component" value="Chromosome"/>
</dbReference>
<evidence type="ECO:0000256" key="5">
    <source>
        <dbReference type="ARBA" id="ARBA00059827"/>
    </source>
</evidence>
<keyword evidence="11" id="KW-1185">Reference proteome</keyword>
<evidence type="ECO:0000256" key="6">
    <source>
        <dbReference type="ARBA" id="ARBA00070616"/>
    </source>
</evidence>
<dbReference type="Gene3D" id="3.30.70.270">
    <property type="match status" value="1"/>
</dbReference>
<dbReference type="PROSITE" id="PS50112">
    <property type="entry name" value="PAS"/>
    <property type="match status" value="1"/>
</dbReference>
<evidence type="ECO:0000256" key="1">
    <source>
        <dbReference type="ARBA" id="ARBA00022679"/>
    </source>
</evidence>
<dbReference type="InterPro" id="IPR043128">
    <property type="entry name" value="Rev_trsase/Diguanyl_cyclase"/>
</dbReference>
<organism evidence="10 11">
    <name type="scientific">Marinobacter psychrophilus</name>
    <dbReference type="NCBI Taxonomy" id="330734"/>
    <lineage>
        <taxon>Bacteria</taxon>
        <taxon>Pseudomonadati</taxon>
        <taxon>Pseudomonadota</taxon>
        <taxon>Gammaproteobacteria</taxon>
        <taxon>Pseudomonadales</taxon>
        <taxon>Marinobacteraceae</taxon>
        <taxon>Marinobacter</taxon>
    </lineage>
</organism>
<evidence type="ECO:0000259" key="9">
    <source>
        <dbReference type="PROSITE" id="PS50887"/>
    </source>
</evidence>
<name>A0A0H4I1R2_9GAMM</name>
<keyword evidence="1" id="KW-0808">Transferase</keyword>
<evidence type="ECO:0000313" key="11">
    <source>
        <dbReference type="Proteomes" id="UP000036406"/>
    </source>
</evidence>
<proteinExistence type="predicted"/>
<dbReference type="SUPFAM" id="SSF141868">
    <property type="entry name" value="EAL domain-like"/>
    <property type="match status" value="1"/>
</dbReference>
<dbReference type="Pfam" id="PF00989">
    <property type="entry name" value="PAS"/>
    <property type="match status" value="2"/>
</dbReference>
<evidence type="ECO:0000256" key="4">
    <source>
        <dbReference type="ARBA" id="ARBA00022840"/>
    </source>
</evidence>
<dbReference type="GO" id="GO:0006355">
    <property type="term" value="P:regulation of DNA-templated transcription"/>
    <property type="evidence" value="ECO:0007669"/>
    <property type="project" value="InterPro"/>
</dbReference>
<evidence type="ECO:0000256" key="2">
    <source>
        <dbReference type="ARBA" id="ARBA00022741"/>
    </source>
</evidence>
<dbReference type="CDD" id="cd00130">
    <property type="entry name" value="PAS"/>
    <property type="match status" value="2"/>
</dbReference>
<keyword evidence="3" id="KW-0418">Kinase</keyword>